<organism evidence="3 4">
    <name type="scientific">Dietzia aerolata</name>
    <dbReference type="NCBI Taxonomy" id="595984"/>
    <lineage>
        <taxon>Bacteria</taxon>
        <taxon>Bacillati</taxon>
        <taxon>Actinomycetota</taxon>
        <taxon>Actinomycetes</taxon>
        <taxon>Mycobacteriales</taxon>
        <taxon>Dietziaceae</taxon>
        <taxon>Dietzia</taxon>
    </lineage>
</organism>
<sequence length="196" mass="20180">MSPQEPTGPWRPGGPAGLAHPGTPASSTLARTSGSRGPLVTVAAIGVFALVVVVVFGFSLLGGDDDSTPAAQNPFGRSDPPPPIPDSGEFTVDGTFTVVSTRADPVSGDRTSCDLPLSLSDIGEGTTITLRESGIGVEARTKLAYSGGDLSSCTFTFEFPDIEPGGTLYRIELPGRGQLVYTEDELRAGVDITLGQ</sequence>
<keyword evidence="4" id="KW-1185">Reference proteome</keyword>
<keyword evidence="2" id="KW-0472">Membrane</keyword>
<comment type="caution">
    <text evidence="3">The sequence shown here is derived from an EMBL/GenBank/DDBJ whole genome shotgun (WGS) entry which is preliminary data.</text>
</comment>
<dbReference type="EMBL" id="JBHMDY010000004">
    <property type="protein sequence ID" value="MFB9259179.1"/>
    <property type="molecule type" value="Genomic_DNA"/>
</dbReference>
<feature type="region of interest" description="Disordered" evidence="1">
    <location>
        <begin position="1"/>
        <end position="34"/>
    </location>
</feature>
<keyword evidence="2" id="KW-1133">Transmembrane helix</keyword>
<evidence type="ECO:0000313" key="3">
    <source>
        <dbReference type="EMBL" id="MFB9259179.1"/>
    </source>
</evidence>
<proteinExistence type="predicted"/>
<reference evidence="3 4" key="1">
    <citation type="submission" date="2024-09" db="EMBL/GenBank/DDBJ databases">
        <authorList>
            <person name="Sun Q."/>
            <person name="Mori K."/>
        </authorList>
    </citation>
    <scope>NUCLEOTIDE SEQUENCE [LARGE SCALE GENOMIC DNA]</scope>
    <source>
        <strain evidence="3 4">CCM 7659</strain>
    </source>
</reference>
<keyword evidence="2" id="KW-0812">Transmembrane</keyword>
<dbReference type="Proteomes" id="UP001589700">
    <property type="component" value="Unassembled WGS sequence"/>
</dbReference>
<feature type="transmembrane region" description="Helical" evidence="2">
    <location>
        <begin position="39"/>
        <end position="61"/>
    </location>
</feature>
<evidence type="ECO:0000256" key="1">
    <source>
        <dbReference type="SAM" id="MobiDB-lite"/>
    </source>
</evidence>
<gene>
    <name evidence="3" type="ORF">ACFFVD_05130</name>
</gene>
<name>A0ABV5JN91_9ACTN</name>
<evidence type="ECO:0000313" key="4">
    <source>
        <dbReference type="Proteomes" id="UP001589700"/>
    </source>
</evidence>
<evidence type="ECO:0000256" key="2">
    <source>
        <dbReference type="SAM" id="Phobius"/>
    </source>
</evidence>
<protein>
    <submittedName>
        <fullName evidence="3">Uncharacterized protein</fullName>
    </submittedName>
</protein>
<accession>A0ABV5JN91</accession>
<dbReference type="RefSeq" id="WP_182632066.1">
    <property type="nucleotide sequence ID" value="NZ_JAALDM010000116.1"/>
</dbReference>
<feature type="compositionally biased region" description="Polar residues" evidence="1">
    <location>
        <begin position="24"/>
        <end position="34"/>
    </location>
</feature>